<evidence type="ECO:0000256" key="1">
    <source>
        <dbReference type="ARBA" id="ARBA00023015"/>
    </source>
</evidence>
<gene>
    <name evidence="5" type="ORF">GR170_19110</name>
</gene>
<dbReference type="PANTHER" id="PTHR46796:SF6">
    <property type="entry name" value="ARAC SUBFAMILY"/>
    <property type="match status" value="1"/>
</dbReference>
<dbReference type="InterPro" id="IPR009057">
    <property type="entry name" value="Homeodomain-like_sf"/>
</dbReference>
<dbReference type="Pfam" id="PF12833">
    <property type="entry name" value="HTH_18"/>
    <property type="match status" value="1"/>
</dbReference>
<feature type="domain" description="HTH araC/xylS-type" evidence="4">
    <location>
        <begin position="232"/>
        <end position="332"/>
    </location>
</feature>
<proteinExistence type="predicted"/>
<evidence type="ECO:0000313" key="6">
    <source>
        <dbReference type="Proteomes" id="UP000477911"/>
    </source>
</evidence>
<dbReference type="SMART" id="SM00342">
    <property type="entry name" value="HTH_ARAC"/>
    <property type="match status" value="1"/>
</dbReference>
<dbReference type="InterPro" id="IPR018060">
    <property type="entry name" value="HTH_AraC"/>
</dbReference>
<dbReference type="InterPro" id="IPR018062">
    <property type="entry name" value="HTH_AraC-typ_CS"/>
</dbReference>
<dbReference type="InterPro" id="IPR050204">
    <property type="entry name" value="AraC_XylS_family_regulators"/>
</dbReference>
<protein>
    <submittedName>
        <fullName evidence="5">Helix-turn-helix domain-containing protein</fullName>
    </submittedName>
</protein>
<keyword evidence="1" id="KW-0805">Transcription regulation</keyword>
<dbReference type="AlphaFoldDB" id="A0A6L7G7P9"/>
<name>A0A6L7G7P9_9RHOB</name>
<keyword evidence="3" id="KW-0804">Transcription</keyword>
<organism evidence="5 6">
    <name type="scientific">Pseudooceanicola albus</name>
    <dbReference type="NCBI Taxonomy" id="2692189"/>
    <lineage>
        <taxon>Bacteria</taxon>
        <taxon>Pseudomonadati</taxon>
        <taxon>Pseudomonadota</taxon>
        <taxon>Alphaproteobacteria</taxon>
        <taxon>Rhodobacterales</taxon>
        <taxon>Paracoccaceae</taxon>
        <taxon>Pseudooceanicola</taxon>
    </lineage>
</organism>
<dbReference type="PRINTS" id="PR00032">
    <property type="entry name" value="HTHARAC"/>
</dbReference>
<dbReference type="Gene3D" id="1.10.10.60">
    <property type="entry name" value="Homeodomain-like"/>
    <property type="match status" value="1"/>
</dbReference>
<reference evidence="5 6" key="1">
    <citation type="submission" date="2019-12" db="EMBL/GenBank/DDBJ databases">
        <authorList>
            <person name="Li M."/>
        </authorList>
    </citation>
    <scope>NUCLEOTIDE SEQUENCE [LARGE SCALE GENOMIC DNA]</scope>
    <source>
        <strain evidence="5 6">GBMRC 2024</strain>
    </source>
</reference>
<accession>A0A6L7G7P9</accession>
<sequence>MRRIPCGSFRRTTRAGTELREETVQSLSTQRIPSKDILAYWSDVVCRTYAPVTADFPTDRPFAARLDIKQIGRTSLTRVRSSDALYRRTPDNIRTSQTDDYLLALPLKGQQAFSQAGRTTRLGAGDLCLIDTARPYDLSCEDYEALHLKVPRAELDLRLPRAEAVSAMRVAAAGRYARLASTMLRATMETVDSNDSAPLMLSSTLIDLVALAFDECFNGISEGDGRYGRIVEQAQAMIRERLFDPDFDVACVPSAIGVSARTLSRAFAQRGITPAKWMWGQRLEAARTMLRTGNGRHSVSEVAMKCGFNDFSHFSRAFKARYGQTPSATLGEGRCPEVAPLH</sequence>
<comment type="caution">
    <text evidence="5">The sequence shown here is derived from an EMBL/GenBank/DDBJ whole genome shotgun (WGS) entry which is preliminary data.</text>
</comment>
<evidence type="ECO:0000256" key="2">
    <source>
        <dbReference type="ARBA" id="ARBA00023125"/>
    </source>
</evidence>
<dbReference type="Proteomes" id="UP000477911">
    <property type="component" value="Unassembled WGS sequence"/>
</dbReference>
<dbReference type="PROSITE" id="PS01124">
    <property type="entry name" value="HTH_ARAC_FAMILY_2"/>
    <property type="match status" value="1"/>
</dbReference>
<evidence type="ECO:0000259" key="4">
    <source>
        <dbReference type="PROSITE" id="PS01124"/>
    </source>
</evidence>
<evidence type="ECO:0000313" key="5">
    <source>
        <dbReference type="EMBL" id="MXN19949.1"/>
    </source>
</evidence>
<dbReference type="PANTHER" id="PTHR46796">
    <property type="entry name" value="HTH-TYPE TRANSCRIPTIONAL ACTIVATOR RHAS-RELATED"/>
    <property type="match status" value="1"/>
</dbReference>
<dbReference type="Pfam" id="PF14525">
    <property type="entry name" value="AraC_binding_2"/>
    <property type="match status" value="1"/>
</dbReference>
<dbReference type="GO" id="GO:0043565">
    <property type="term" value="F:sequence-specific DNA binding"/>
    <property type="evidence" value="ECO:0007669"/>
    <property type="project" value="InterPro"/>
</dbReference>
<dbReference type="SUPFAM" id="SSF46689">
    <property type="entry name" value="Homeodomain-like"/>
    <property type="match status" value="1"/>
</dbReference>
<dbReference type="PROSITE" id="PS00041">
    <property type="entry name" value="HTH_ARAC_FAMILY_1"/>
    <property type="match status" value="1"/>
</dbReference>
<dbReference type="GO" id="GO:0003700">
    <property type="term" value="F:DNA-binding transcription factor activity"/>
    <property type="evidence" value="ECO:0007669"/>
    <property type="project" value="InterPro"/>
</dbReference>
<dbReference type="EMBL" id="WUMU01000022">
    <property type="protein sequence ID" value="MXN19949.1"/>
    <property type="molecule type" value="Genomic_DNA"/>
</dbReference>
<keyword evidence="6" id="KW-1185">Reference proteome</keyword>
<dbReference type="InterPro" id="IPR020449">
    <property type="entry name" value="Tscrpt_reg_AraC-type_HTH"/>
</dbReference>
<keyword evidence="2" id="KW-0238">DNA-binding</keyword>
<evidence type="ECO:0000256" key="3">
    <source>
        <dbReference type="ARBA" id="ARBA00023163"/>
    </source>
</evidence>
<dbReference type="InterPro" id="IPR035418">
    <property type="entry name" value="AraC-bd_2"/>
</dbReference>